<dbReference type="AlphaFoldDB" id="A0A1D2VQR5"/>
<gene>
    <name evidence="2" type="ORF">ASCRUDRAFT_73647</name>
</gene>
<dbReference type="Pfam" id="PF07956">
    <property type="entry name" value="DUF1690"/>
    <property type="match status" value="1"/>
</dbReference>
<proteinExistence type="predicted"/>
<feature type="coiled-coil region" evidence="1">
    <location>
        <begin position="54"/>
        <end position="107"/>
    </location>
</feature>
<dbReference type="RefSeq" id="XP_020050212.1">
    <property type="nucleotide sequence ID" value="XM_020192376.1"/>
</dbReference>
<dbReference type="GO" id="GO:0042407">
    <property type="term" value="P:cristae formation"/>
    <property type="evidence" value="ECO:0007669"/>
    <property type="project" value="EnsemblFungi"/>
</dbReference>
<name>A0A1D2VQR5_9ASCO</name>
<dbReference type="FunCoup" id="A0A1D2VQR5">
    <property type="interactions" value="46"/>
</dbReference>
<dbReference type="GO" id="GO:0061617">
    <property type="term" value="C:MICOS complex"/>
    <property type="evidence" value="ECO:0007669"/>
    <property type="project" value="EnsemblFungi"/>
</dbReference>
<evidence type="ECO:0000313" key="2">
    <source>
        <dbReference type="EMBL" id="ODV63905.1"/>
    </source>
</evidence>
<keyword evidence="1" id="KW-0175">Coiled coil</keyword>
<sequence length="154" mass="17454">MGSSSSKLSSDTKVFTPATPVDFSASFLQQLDSSIESDYTRAQNTEKYIQDKIGQKLQKLEEDAIKNLEKLSNDALLKEDKEPGFSSSKLDEKLNELTKKLEEINSHRHFQTPGIDEQVVQNRSLVISCLKKNRGRPLNCWDEVENFKKIVSST</sequence>
<keyword evidence="3" id="KW-1185">Reference proteome</keyword>
<dbReference type="InParanoid" id="A0A1D2VQR5"/>
<dbReference type="InterPro" id="IPR012471">
    <property type="entry name" value="DUF1690"/>
</dbReference>
<dbReference type="EMBL" id="KV454475">
    <property type="protein sequence ID" value="ODV63905.1"/>
    <property type="molecule type" value="Genomic_DNA"/>
</dbReference>
<evidence type="ECO:0000313" key="3">
    <source>
        <dbReference type="Proteomes" id="UP000095038"/>
    </source>
</evidence>
<reference evidence="3" key="1">
    <citation type="submission" date="2016-05" db="EMBL/GenBank/DDBJ databases">
        <title>Comparative genomics of biotechnologically important yeasts.</title>
        <authorList>
            <consortium name="DOE Joint Genome Institute"/>
            <person name="Riley R."/>
            <person name="Haridas S."/>
            <person name="Wolfe K.H."/>
            <person name="Lopes M.R."/>
            <person name="Hittinger C.T."/>
            <person name="Goker M."/>
            <person name="Salamov A."/>
            <person name="Wisecaver J."/>
            <person name="Long T.M."/>
            <person name="Aerts A.L."/>
            <person name="Barry K."/>
            <person name="Choi C."/>
            <person name="Clum A."/>
            <person name="Coughlan A.Y."/>
            <person name="Deshpande S."/>
            <person name="Douglass A.P."/>
            <person name="Hanson S.J."/>
            <person name="Klenk H.-P."/>
            <person name="Labutti K."/>
            <person name="Lapidus A."/>
            <person name="Lindquist E."/>
            <person name="Lipzen A."/>
            <person name="Meier-Kolthoff J.P."/>
            <person name="Ohm R.A."/>
            <person name="Otillar R.P."/>
            <person name="Pangilinan J."/>
            <person name="Peng Y."/>
            <person name="Rokas A."/>
            <person name="Rosa C.A."/>
            <person name="Scheuner C."/>
            <person name="Sibirny A.A."/>
            <person name="Slot J.C."/>
            <person name="Stielow J.B."/>
            <person name="Sun H."/>
            <person name="Kurtzman C.P."/>
            <person name="Blackwell M."/>
            <person name="Grigoriev I.V."/>
            <person name="Jeffries T.W."/>
        </authorList>
    </citation>
    <scope>NUCLEOTIDE SEQUENCE [LARGE SCALE GENOMIC DNA]</scope>
    <source>
        <strain evidence="3">DSM 1968</strain>
    </source>
</reference>
<dbReference type="GeneID" id="30966012"/>
<organism evidence="2 3">
    <name type="scientific">Ascoidea rubescens DSM 1968</name>
    <dbReference type="NCBI Taxonomy" id="1344418"/>
    <lineage>
        <taxon>Eukaryota</taxon>
        <taxon>Fungi</taxon>
        <taxon>Dikarya</taxon>
        <taxon>Ascomycota</taxon>
        <taxon>Saccharomycotina</taxon>
        <taxon>Saccharomycetes</taxon>
        <taxon>Ascoideaceae</taxon>
        <taxon>Ascoidea</taxon>
    </lineage>
</organism>
<dbReference type="Proteomes" id="UP000095038">
    <property type="component" value="Unassembled WGS sequence"/>
</dbReference>
<dbReference type="OrthoDB" id="5544375at2759"/>
<protein>
    <submittedName>
        <fullName evidence="2">DUF1690-domain-containing protein</fullName>
    </submittedName>
</protein>
<accession>A0A1D2VQR5</accession>
<dbReference type="GO" id="GO:0044284">
    <property type="term" value="C:mitochondrial crista junction"/>
    <property type="evidence" value="ECO:0007669"/>
    <property type="project" value="EnsemblFungi"/>
</dbReference>
<evidence type="ECO:0000256" key="1">
    <source>
        <dbReference type="SAM" id="Coils"/>
    </source>
</evidence>